<dbReference type="Pfam" id="PF17164">
    <property type="entry name" value="DUF5122"/>
    <property type="match status" value="4"/>
</dbReference>
<name>A0A5E6VYK0_PSEFL</name>
<dbReference type="Proteomes" id="UP000326729">
    <property type="component" value="Unassembled WGS sequence"/>
</dbReference>
<dbReference type="AlphaFoldDB" id="A0A5E6VYK0"/>
<sequence>MSTHLSKSTAQAGQLDPTFGVEGVVVPPLSASAVRSMAMWENEQVICVLWTAPSFSLVQYDVNGNIDNSFGLNGVAEGSFANAPISSLPALILLQKKERKILVIGGAQSDVGNGHLAITRFNENGTPDLVFGRKVLPFPREPAHQTPLANGCLQEDGKILLSYGYRLIENGSTIQESGFIVRLTSDGVLDTDFGNGEGFVEVRFKDKDSVVSSIAVQSDGSIIAGGTMSSKYLILARFKPDGVLDTSFGVDGYAMLNIDKHVSENLLDFNVHEDKITCVGSVRTPGIEAFVTRFLQNGKIDQTFNNGVPLYHVLGVGGGWRTLAIQEDNKIVVAGSDVKTPSTLFWGRFNEDGTPDSVFTDHGATTGLVGNAWQLAVQSSKNRIVLAGESFEINRRVAQIYGIEK</sequence>
<dbReference type="Gene3D" id="2.80.10.50">
    <property type="match status" value="3"/>
</dbReference>
<dbReference type="EMBL" id="CABVGY010000027">
    <property type="protein sequence ID" value="VVN20396.1"/>
    <property type="molecule type" value="Genomic_DNA"/>
</dbReference>
<protein>
    <recommendedName>
        <fullName evidence="3">Delta-60 repeat domain-containing protein</fullName>
    </recommendedName>
</protein>
<accession>A0A5E6VYK0</accession>
<dbReference type="InterPro" id="IPR013431">
    <property type="entry name" value="Delta_60_rpt"/>
</dbReference>
<evidence type="ECO:0000313" key="1">
    <source>
        <dbReference type="EMBL" id="VVN20396.1"/>
    </source>
</evidence>
<evidence type="ECO:0000313" key="2">
    <source>
        <dbReference type="Proteomes" id="UP000326729"/>
    </source>
</evidence>
<dbReference type="NCBIfam" id="TIGR02608">
    <property type="entry name" value="delta_60_rpt"/>
    <property type="match status" value="4"/>
</dbReference>
<dbReference type="RefSeq" id="WP_191630385.1">
    <property type="nucleotide sequence ID" value="NZ_CABVGY010000027.1"/>
</dbReference>
<organism evidence="1 2">
    <name type="scientific">Pseudomonas fluorescens</name>
    <dbReference type="NCBI Taxonomy" id="294"/>
    <lineage>
        <taxon>Bacteria</taxon>
        <taxon>Pseudomonadati</taxon>
        <taxon>Pseudomonadota</taxon>
        <taxon>Gammaproteobacteria</taxon>
        <taxon>Pseudomonadales</taxon>
        <taxon>Pseudomonadaceae</taxon>
        <taxon>Pseudomonas</taxon>
    </lineage>
</organism>
<evidence type="ECO:0008006" key="3">
    <source>
        <dbReference type="Google" id="ProtNLM"/>
    </source>
</evidence>
<gene>
    <name evidence="1" type="ORF">PS659_04342</name>
</gene>
<proteinExistence type="predicted"/>
<reference evidence="1 2" key="1">
    <citation type="submission" date="2019-09" db="EMBL/GenBank/DDBJ databases">
        <authorList>
            <person name="Chandra G."/>
            <person name="Truman W A."/>
        </authorList>
    </citation>
    <scope>NUCLEOTIDE SEQUENCE [LARGE SCALE GENOMIC DNA]</scope>
    <source>
        <strain evidence="1">PS659</strain>
    </source>
</reference>